<accession>A0A067R738</accession>
<keyword evidence="6" id="KW-0687">Ribonucleoprotein</keyword>
<keyword evidence="11" id="KW-1185">Reference proteome</keyword>
<evidence type="ECO:0000313" key="11">
    <source>
        <dbReference type="Proteomes" id="UP000027135"/>
    </source>
</evidence>
<dbReference type="eggNOG" id="ENOG502S4I0">
    <property type="taxonomic scope" value="Eukaryota"/>
</dbReference>
<evidence type="ECO:0000256" key="8">
    <source>
        <dbReference type="ARBA" id="ARBA00035425"/>
    </source>
</evidence>
<feature type="compositionally biased region" description="Basic residues" evidence="9">
    <location>
        <begin position="156"/>
        <end position="167"/>
    </location>
</feature>
<protein>
    <recommendedName>
        <fullName evidence="7">Large ribosomal subunit protein mL52</fullName>
    </recommendedName>
    <alternativeName>
        <fullName evidence="8">39S ribosomal protein L52, mitochondrial</fullName>
    </alternativeName>
</protein>
<gene>
    <name evidence="10" type="ORF">L798_10729</name>
</gene>
<keyword evidence="4 10" id="KW-0689">Ribosomal protein</keyword>
<keyword evidence="5" id="KW-0496">Mitochondrion</keyword>
<feature type="region of interest" description="Disordered" evidence="9">
    <location>
        <begin position="143"/>
        <end position="167"/>
    </location>
</feature>
<evidence type="ECO:0000256" key="2">
    <source>
        <dbReference type="ARBA" id="ARBA00007232"/>
    </source>
</evidence>
<feature type="compositionally biased region" description="Basic and acidic residues" evidence="9">
    <location>
        <begin position="143"/>
        <end position="155"/>
    </location>
</feature>
<sequence>MFVFCSSYQLYSIVVDCSKPKPRSTDYRSIMACVLFSRNLCLQKLICLKQSVLKLATVTVTTSCILQLDQRWRIERKLPVNPNTCGILTDKPDYSYLDGRPAEIGVGMKRRVEKQKEYAKKIWTLSKEIDFAVERHKALVQEKKEERQRKLDSKLRPKGHLLLKSKK</sequence>
<evidence type="ECO:0000313" key="10">
    <source>
        <dbReference type="EMBL" id="KDR15293.1"/>
    </source>
</evidence>
<evidence type="ECO:0000256" key="7">
    <source>
        <dbReference type="ARBA" id="ARBA00035181"/>
    </source>
</evidence>
<dbReference type="InterPro" id="IPR034596">
    <property type="entry name" value="Ribosomal_mL52"/>
</dbReference>
<evidence type="ECO:0000256" key="5">
    <source>
        <dbReference type="ARBA" id="ARBA00023128"/>
    </source>
</evidence>
<reference evidence="10 11" key="1">
    <citation type="journal article" date="2014" name="Nat. Commun.">
        <title>Molecular traces of alternative social organization in a termite genome.</title>
        <authorList>
            <person name="Terrapon N."/>
            <person name="Li C."/>
            <person name="Robertson H.M."/>
            <person name="Ji L."/>
            <person name="Meng X."/>
            <person name="Booth W."/>
            <person name="Chen Z."/>
            <person name="Childers C.P."/>
            <person name="Glastad K.M."/>
            <person name="Gokhale K."/>
            <person name="Gowin J."/>
            <person name="Gronenberg W."/>
            <person name="Hermansen R.A."/>
            <person name="Hu H."/>
            <person name="Hunt B.G."/>
            <person name="Huylmans A.K."/>
            <person name="Khalil S.M."/>
            <person name="Mitchell R.D."/>
            <person name="Munoz-Torres M.C."/>
            <person name="Mustard J.A."/>
            <person name="Pan H."/>
            <person name="Reese J.T."/>
            <person name="Scharf M.E."/>
            <person name="Sun F."/>
            <person name="Vogel H."/>
            <person name="Xiao J."/>
            <person name="Yang W."/>
            <person name="Yang Z."/>
            <person name="Yang Z."/>
            <person name="Zhou J."/>
            <person name="Zhu J."/>
            <person name="Brent C.S."/>
            <person name="Elsik C.G."/>
            <person name="Goodisman M.A."/>
            <person name="Liberles D.A."/>
            <person name="Roe R.M."/>
            <person name="Vargo E.L."/>
            <person name="Vilcinskas A."/>
            <person name="Wang J."/>
            <person name="Bornberg-Bauer E."/>
            <person name="Korb J."/>
            <person name="Zhang G."/>
            <person name="Liebig J."/>
        </authorList>
    </citation>
    <scope>NUCLEOTIDE SEQUENCE [LARGE SCALE GENOMIC DNA]</scope>
    <source>
        <tissue evidence="10">Whole organism</tissue>
    </source>
</reference>
<evidence type="ECO:0000256" key="9">
    <source>
        <dbReference type="SAM" id="MobiDB-lite"/>
    </source>
</evidence>
<dbReference type="FunCoup" id="A0A067R738">
    <property type="interactions" value="336"/>
</dbReference>
<dbReference type="OrthoDB" id="10249237at2759"/>
<organism evidence="10 11">
    <name type="scientific">Zootermopsis nevadensis</name>
    <name type="common">Dampwood termite</name>
    <dbReference type="NCBI Taxonomy" id="136037"/>
    <lineage>
        <taxon>Eukaryota</taxon>
        <taxon>Metazoa</taxon>
        <taxon>Ecdysozoa</taxon>
        <taxon>Arthropoda</taxon>
        <taxon>Hexapoda</taxon>
        <taxon>Insecta</taxon>
        <taxon>Pterygota</taxon>
        <taxon>Neoptera</taxon>
        <taxon>Polyneoptera</taxon>
        <taxon>Dictyoptera</taxon>
        <taxon>Blattodea</taxon>
        <taxon>Blattoidea</taxon>
        <taxon>Termitoidae</taxon>
        <taxon>Termopsidae</taxon>
        <taxon>Zootermopsis</taxon>
    </lineage>
</organism>
<dbReference type="Proteomes" id="UP000027135">
    <property type="component" value="Unassembled WGS sequence"/>
</dbReference>
<dbReference type="AlphaFoldDB" id="A0A067R738"/>
<dbReference type="InParanoid" id="A0A067R738"/>
<keyword evidence="3" id="KW-0809">Transit peptide</keyword>
<dbReference type="STRING" id="136037.A0A067R738"/>
<dbReference type="PANTHER" id="PTHR34090">
    <property type="entry name" value="39S RIBOSOMAL PROTEIN L52, MITOCHONDRIAL"/>
    <property type="match status" value="1"/>
</dbReference>
<dbReference type="Pfam" id="PF18699">
    <property type="entry name" value="MRPL52"/>
    <property type="match status" value="1"/>
</dbReference>
<comment type="similarity">
    <text evidence="2">Belongs to the mitochondrion-specific ribosomal protein mL52 family.</text>
</comment>
<dbReference type="PANTHER" id="PTHR34090:SF1">
    <property type="entry name" value="LARGE RIBOSOMAL SUBUNIT PROTEIN ML52"/>
    <property type="match status" value="1"/>
</dbReference>
<evidence type="ECO:0000256" key="1">
    <source>
        <dbReference type="ARBA" id="ARBA00004173"/>
    </source>
</evidence>
<dbReference type="GO" id="GO:0032543">
    <property type="term" value="P:mitochondrial translation"/>
    <property type="evidence" value="ECO:0007669"/>
    <property type="project" value="InterPro"/>
</dbReference>
<proteinExistence type="inferred from homology"/>
<dbReference type="EMBL" id="KK852833">
    <property type="protein sequence ID" value="KDR15293.1"/>
    <property type="molecule type" value="Genomic_DNA"/>
</dbReference>
<evidence type="ECO:0000256" key="4">
    <source>
        <dbReference type="ARBA" id="ARBA00022980"/>
    </source>
</evidence>
<name>A0A067R738_ZOONE</name>
<evidence type="ECO:0000256" key="6">
    <source>
        <dbReference type="ARBA" id="ARBA00023274"/>
    </source>
</evidence>
<dbReference type="GO" id="GO:0005762">
    <property type="term" value="C:mitochondrial large ribosomal subunit"/>
    <property type="evidence" value="ECO:0007669"/>
    <property type="project" value="InterPro"/>
</dbReference>
<comment type="subcellular location">
    <subcellularLocation>
        <location evidence="1">Mitochondrion</location>
    </subcellularLocation>
</comment>
<evidence type="ECO:0000256" key="3">
    <source>
        <dbReference type="ARBA" id="ARBA00022946"/>
    </source>
</evidence>
<dbReference type="GO" id="GO:0003735">
    <property type="term" value="F:structural constituent of ribosome"/>
    <property type="evidence" value="ECO:0007669"/>
    <property type="project" value="InterPro"/>
</dbReference>